<dbReference type="Pfam" id="PF01300">
    <property type="entry name" value="Sua5_yciO_yrdC"/>
    <property type="match status" value="1"/>
</dbReference>
<dbReference type="AlphaFoldDB" id="A0A2I0R514"/>
<proteinExistence type="predicted"/>
<evidence type="ECO:0000259" key="1">
    <source>
        <dbReference type="PROSITE" id="PS51163"/>
    </source>
</evidence>
<keyword evidence="3" id="KW-1185">Reference proteome</keyword>
<dbReference type="Gene3D" id="3.90.870.10">
    <property type="entry name" value="DHBP synthase"/>
    <property type="match status" value="1"/>
</dbReference>
<feature type="domain" description="YrdC-like" evidence="1">
    <location>
        <begin position="12"/>
        <end position="201"/>
    </location>
</feature>
<evidence type="ECO:0000313" key="3">
    <source>
        <dbReference type="Proteomes" id="UP000236654"/>
    </source>
</evidence>
<dbReference type="EMBL" id="PJNI01000002">
    <property type="protein sequence ID" value="PKR81668.1"/>
    <property type="molecule type" value="Genomic_DNA"/>
</dbReference>
<accession>A0A2I0R514</accession>
<dbReference type="PANTHER" id="PTHR42828">
    <property type="entry name" value="DHBP SYNTHASE RIBB-LIKE ALPHA/BETA DOMAIN-CONTAINING PROTEIN"/>
    <property type="match status" value="1"/>
</dbReference>
<organism evidence="2 3">
    <name type="scientific">Brumimicrobium salinarum</name>
    <dbReference type="NCBI Taxonomy" id="2058658"/>
    <lineage>
        <taxon>Bacteria</taxon>
        <taxon>Pseudomonadati</taxon>
        <taxon>Bacteroidota</taxon>
        <taxon>Flavobacteriia</taxon>
        <taxon>Flavobacteriales</taxon>
        <taxon>Crocinitomicaceae</taxon>
        <taxon>Brumimicrobium</taxon>
    </lineage>
</organism>
<dbReference type="SUPFAM" id="SSF55821">
    <property type="entry name" value="YrdC/RibB"/>
    <property type="match status" value="1"/>
</dbReference>
<protein>
    <submittedName>
        <fullName evidence="2">Threonylcarbamoyl-AMP synthase</fullName>
    </submittedName>
</protein>
<name>A0A2I0R514_9FLAO</name>
<evidence type="ECO:0000313" key="2">
    <source>
        <dbReference type="EMBL" id="PKR81668.1"/>
    </source>
</evidence>
<dbReference type="NCBIfam" id="TIGR00057">
    <property type="entry name" value="L-threonylcarbamoyladenylate synthase"/>
    <property type="match status" value="1"/>
</dbReference>
<dbReference type="InterPro" id="IPR052532">
    <property type="entry name" value="SUA5_domain"/>
</dbReference>
<dbReference type="PANTHER" id="PTHR42828:SF3">
    <property type="entry name" value="THREONYLCARBAMOYL-AMP SYNTHASE"/>
    <property type="match status" value="1"/>
</dbReference>
<dbReference type="InterPro" id="IPR017945">
    <property type="entry name" value="DHBP_synth_RibB-like_a/b_dom"/>
</dbReference>
<gene>
    <name evidence="2" type="ORF">CW751_03840</name>
</gene>
<dbReference type="GO" id="GO:0003725">
    <property type="term" value="F:double-stranded RNA binding"/>
    <property type="evidence" value="ECO:0007669"/>
    <property type="project" value="InterPro"/>
</dbReference>
<dbReference type="Proteomes" id="UP000236654">
    <property type="component" value="Unassembled WGS sequence"/>
</dbReference>
<sequence>MLIEINEKNIDSRLIEDVVKALKNGEIIIYPTDSVYAIGCDLKNKKALEKLAKFKGKKLKQTKFSIICKNLSQVSEYVKHLPQPTFKVMKRTLPGPFTYILNASNEVTKLFDTSRTELGIKIPDNNIVLEIVEALGNPLVTTSLHNTEDDMLEYFIDPYKIYEQFDDKVNTIIDGGPGKLEASTVIDCTGDQPEMIREGVGKL</sequence>
<dbReference type="PROSITE" id="PS51163">
    <property type="entry name" value="YRDC"/>
    <property type="match status" value="1"/>
</dbReference>
<reference evidence="2 3" key="1">
    <citation type="submission" date="2017-12" db="EMBL/GenBank/DDBJ databases">
        <title>The draft genome sequence of Brumimicrobium saltpan LHR20.</title>
        <authorList>
            <person name="Do Z.-J."/>
            <person name="Luo H.-R."/>
        </authorList>
    </citation>
    <scope>NUCLEOTIDE SEQUENCE [LARGE SCALE GENOMIC DNA]</scope>
    <source>
        <strain evidence="2 3">LHR20</strain>
    </source>
</reference>
<comment type="caution">
    <text evidence="2">The sequence shown here is derived from an EMBL/GenBank/DDBJ whole genome shotgun (WGS) entry which is preliminary data.</text>
</comment>
<dbReference type="OrthoDB" id="9814580at2"/>
<dbReference type="InterPro" id="IPR006070">
    <property type="entry name" value="Sua5-like_dom"/>
</dbReference>
<dbReference type="RefSeq" id="WP_101333682.1">
    <property type="nucleotide sequence ID" value="NZ_PJNI01000002.1"/>
</dbReference>